<comment type="caution">
    <text evidence="1">The sequence shown here is derived from an EMBL/GenBank/DDBJ whole genome shotgun (WGS) entry which is preliminary data.</text>
</comment>
<dbReference type="AlphaFoldDB" id="A0AAN7GEY5"/>
<dbReference type="GO" id="GO:0042752">
    <property type="term" value="P:regulation of circadian rhythm"/>
    <property type="evidence" value="ECO:0007669"/>
    <property type="project" value="TreeGrafter"/>
</dbReference>
<evidence type="ECO:0008006" key="3">
    <source>
        <dbReference type="Google" id="ProtNLM"/>
    </source>
</evidence>
<gene>
    <name evidence="1" type="ORF">SAY87_000202</name>
</gene>
<dbReference type="GO" id="GO:0005634">
    <property type="term" value="C:nucleus"/>
    <property type="evidence" value="ECO:0007669"/>
    <property type="project" value="TreeGrafter"/>
</dbReference>
<evidence type="ECO:0000313" key="1">
    <source>
        <dbReference type="EMBL" id="KAK4742201.1"/>
    </source>
</evidence>
<protein>
    <recommendedName>
        <fullName evidence="3">GIGANTEA</fullName>
    </recommendedName>
</protein>
<dbReference type="GO" id="GO:0048586">
    <property type="term" value="P:regulation of long-day photoperiodism, flowering"/>
    <property type="evidence" value="ECO:0007669"/>
    <property type="project" value="TreeGrafter"/>
</dbReference>
<dbReference type="EMBL" id="JAXIOK010000023">
    <property type="protein sequence ID" value="KAK4742201.1"/>
    <property type="molecule type" value="Genomic_DNA"/>
</dbReference>
<evidence type="ECO:0000313" key="2">
    <source>
        <dbReference type="Proteomes" id="UP001345219"/>
    </source>
</evidence>
<name>A0AAN7GEY5_9MYRT</name>
<keyword evidence="2" id="KW-1185">Reference proteome</keyword>
<accession>A0AAN7GEY5</accession>
<dbReference type="PANTHER" id="PTHR36319:SF1">
    <property type="entry name" value="PROTEIN GIGANTEA"/>
    <property type="match status" value="1"/>
</dbReference>
<reference evidence="1 2" key="1">
    <citation type="journal article" date="2023" name="Hortic Res">
        <title>Pangenome of water caltrop reveals structural variations and asymmetric subgenome divergence after allopolyploidization.</title>
        <authorList>
            <person name="Zhang X."/>
            <person name="Chen Y."/>
            <person name="Wang L."/>
            <person name="Yuan Y."/>
            <person name="Fang M."/>
            <person name="Shi L."/>
            <person name="Lu R."/>
            <person name="Comes H.P."/>
            <person name="Ma Y."/>
            <person name="Chen Y."/>
            <person name="Huang G."/>
            <person name="Zhou Y."/>
            <person name="Zheng Z."/>
            <person name="Qiu Y."/>
        </authorList>
    </citation>
    <scope>NUCLEOTIDE SEQUENCE [LARGE SCALE GENOMIC DNA]</scope>
    <source>
        <tissue evidence="1">Roots</tissue>
    </source>
</reference>
<dbReference type="InterPro" id="IPR026211">
    <property type="entry name" value="GIGANTEA"/>
</dbReference>
<dbReference type="PANTHER" id="PTHR36319">
    <property type="entry name" value="PROTEIN GIGANTEA"/>
    <property type="match status" value="1"/>
</dbReference>
<dbReference type="Proteomes" id="UP001345219">
    <property type="component" value="Chromosome 1"/>
</dbReference>
<proteinExistence type="predicted"/>
<dbReference type="GO" id="GO:0006950">
    <property type="term" value="P:response to stress"/>
    <property type="evidence" value="ECO:0007669"/>
    <property type="project" value="TreeGrafter"/>
</dbReference>
<organism evidence="1 2">
    <name type="scientific">Trapa incisa</name>
    <dbReference type="NCBI Taxonomy" id="236973"/>
    <lineage>
        <taxon>Eukaryota</taxon>
        <taxon>Viridiplantae</taxon>
        <taxon>Streptophyta</taxon>
        <taxon>Embryophyta</taxon>
        <taxon>Tracheophyta</taxon>
        <taxon>Spermatophyta</taxon>
        <taxon>Magnoliopsida</taxon>
        <taxon>eudicotyledons</taxon>
        <taxon>Gunneridae</taxon>
        <taxon>Pentapetalae</taxon>
        <taxon>rosids</taxon>
        <taxon>malvids</taxon>
        <taxon>Myrtales</taxon>
        <taxon>Lythraceae</taxon>
        <taxon>Trapa</taxon>
    </lineage>
</organism>
<sequence>MSMRTGVAADAAAALLFRILSQPALLFPPLRQVEGIEIQHEPMGGYISCYKKQMEVPAAEATIEATAQGIASMLCAHGPEVEWRICTIWDAAYGLIPISSSAVDLPEIIVATPFQPPILSWDLYIPLLIVLQYLPRGSPSEACLMNIFVGTVEAVLQRTFPQKVWCLTGAGSTSTNLALAELRTMVHSLFTESSASIELASRLLFVVLTVCMSHEAQYNGSKRHRGDEAVAFENSFEDPTVPSEDIEDRTVSKSRKVQKQGPVAAFDSYVIAAVCALACELQLFPLISRRWSKHSKHKSKPDNLLKPVKMNGSSMSLRAVSI</sequence>